<dbReference type="AlphaFoldDB" id="A0A0M9A878"/>
<dbReference type="EMBL" id="KQ435714">
    <property type="protein sequence ID" value="KOX79240.1"/>
    <property type="molecule type" value="Genomic_DNA"/>
</dbReference>
<organism evidence="2 3">
    <name type="scientific">Melipona quadrifasciata</name>
    <dbReference type="NCBI Taxonomy" id="166423"/>
    <lineage>
        <taxon>Eukaryota</taxon>
        <taxon>Metazoa</taxon>
        <taxon>Ecdysozoa</taxon>
        <taxon>Arthropoda</taxon>
        <taxon>Hexapoda</taxon>
        <taxon>Insecta</taxon>
        <taxon>Pterygota</taxon>
        <taxon>Neoptera</taxon>
        <taxon>Endopterygota</taxon>
        <taxon>Hymenoptera</taxon>
        <taxon>Apocrita</taxon>
        <taxon>Aculeata</taxon>
        <taxon>Apoidea</taxon>
        <taxon>Anthophila</taxon>
        <taxon>Apidae</taxon>
        <taxon>Melipona</taxon>
    </lineage>
</organism>
<evidence type="ECO:0000313" key="3">
    <source>
        <dbReference type="Proteomes" id="UP000053105"/>
    </source>
</evidence>
<reference evidence="2 3" key="1">
    <citation type="submission" date="2015-07" db="EMBL/GenBank/DDBJ databases">
        <title>The genome of Melipona quadrifasciata.</title>
        <authorList>
            <person name="Pan H."/>
            <person name="Kapheim K."/>
        </authorList>
    </citation>
    <scope>NUCLEOTIDE SEQUENCE [LARGE SCALE GENOMIC DNA]</scope>
    <source>
        <strain evidence="2">0111107301</strain>
        <tissue evidence="2">Whole body</tissue>
    </source>
</reference>
<evidence type="ECO:0000313" key="2">
    <source>
        <dbReference type="EMBL" id="KOX79240.1"/>
    </source>
</evidence>
<dbReference type="Proteomes" id="UP000053105">
    <property type="component" value="Unassembled WGS sequence"/>
</dbReference>
<gene>
    <name evidence="2" type="ORF">WN51_07242</name>
</gene>
<sequence length="143" mass="16190">MVEGGSAKDGRQSGYKCVRKAHVQDRGVYKRRARARKYTGGRKARRTSEEKVFAAWSIGLPTNVRAYVRLKPVRFDARAYDFGQVRTSVCSWLIQGGNPLTGAEEGREGRREPHAKRVTKLPDRREDPWVLPLSFVVARSSSE</sequence>
<accession>A0A0M9A878</accession>
<proteinExistence type="predicted"/>
<name>A0A0M9A878_9HYME</name>
<evidence type="ECO:0000256" key="1">
    <source>
        <dbReference type="SAM" id="MobiDB-lite"/>
    </source>
</evidence>
<keyword evidence="3" id="KW-1185">Reference proteome</keyword>
<feature type="region of interest" description="Disordered" evidence="1">
    <location>
        <begin position="100"/>
        <end position="120"/>
    </location>
</feature>
<protein>
    <submittedName>
        <fullName evidence="2">Uncharacterized protein</fullName>
    </submittedName>
</protein>